<feature type="region of interest" description="Disordered" evidence="6">
    <location>
        <begin position="159"/>
        <end position="187"/>
    </location>
</feature>
<protein>
    <recommendedName>
        <fullName evidence="7">Xylanolytic transcriptional activator regulatory domain-containing protein</fullName>
    </recommendedName>
</protein>
<name>A0A9W9U877_9EURO</name>
<evidence type="ECO:0000256" key="4">
    <source>
        <dbReference type="ARBA" id="ARBA00023163"/>
    </source>
</evidence>
<dbReference type="PANTHER" id="PTHR46910">
    <property type="entry name" value="TRANSCRIPTION FACTOR PDR1"/>
    <property type="match status" value="1"/>
</dbReference>
<evidence type="ECO:0000256" key="6">
    <source>
        <dbReference type="SAM" id="MobiDB-lite"/>
    </source>
</evidence>
<evidence type="ECO:0000256" key="5">
    <source>
        <dbReference type="ARBA" id="ARBA00023242"/>
    </source>
</evidence>
<dbReference type="Pfam" id="PF04082">
    <property type="entry name" value="Fungal_trans"/>
    <property type="match status" value="1"/>
</dbReference>
<dbReference type="EMBL" id="JAPZBO010000003">
    <property type="protein sequence ID" value="KAJ5321580.1"/>
    <property type="molecule type" value="Genomic_DNA"/>
</dbReference>
<organism evidence="8 9">
    <name type="scientific">Penicillium atrosanguineum</name>
    <dbReference type="NCBI Taxonomy" id="1132637"/>
    <lineage>
        <taxon>Eukaryota</taxon>
        <taxon>Fungi</taxon>
        <taxon>Dikarya</taxon>
        <taxon>Ascomycota</taxon>
        <taxon>Pezizomycotina</taxon>
        <taxon>Eurotiomycetes</taxon>
        <taxon>Eurotiomycetidae</taxon>
        <taxon>Eurotiales</taxon>
        <taxon>Aspergillaceae</taxon>
        <taxon>Penicillium</taxon>
    </lineage>
</organism>
<dbReference type="InterPro" id="IPR050987">
    <property type="entry name" value="AtrR-like"/>
</dbReference>
<dbReference type="CDD" id="cd12148">
    <property type="entry name" value="fungal_TF_MHR"/>
    <property type="match status" value="1"/>
</dbReference>
<evidence type="ECO:0000256" key="3">
    <source>
        <dbReference type="ARBA" id="ARBA00023125"/>
    </source>
</evidence>
<keyword evidence="1" id="KW-0479">Metal-binding</keyword>
<gene>
    <name evidence="8" type="ORF">N7476_004582</name>
</gene>
<evidence type="ECO:0000259" key="7">
    <source>
        <dbReference type="SMART" id="SM00906"/>
    </source>
</evidence>
<feature type="region of interest" description="Disordered" evidence="6">
    <location>
        <begin position="644"/>
        <end position="663"/>
    </location>
</feature>
<reference evidence="8" key="1">
    <citation type="submission" date="2022-12" db="EMBL/GenBank/DDBJ databases">
        <authorList>
            <person name="Petersen C."/>
        </authorList>
    </citation>
    <scope>NUCLEOTIDE SEQUENCE</scope>
    <source>
        <strain evidence="8">IBT 21472</strain>
    </source>
</reference>
<dbReference type="InterPro" id="IPR036864">
    <property type="entry name" value="Zn2-C6_fun-type_DNA-bd_sf"/>
</dbReference>
<sequence length="736" mass="82819">MHPESSQRAIREQGCSGDTGDTKPTLKRNQRRRYASKACGQCQRRKIRQCDGNTPCRACIAKARDCQRHGTDMRGRWRSKDKVLTGPAHILAPRLNRVERGLKLRSPVPRTAQVPRDSNESLFARGNLSLQVPTFSGETSIAHNLTVVEGRLEQMGVHYGHRPASPDHSFRSCLTPSPEPPTNHSPDRHADFIPRVLQAHGIIPDRKKWEGLMHTFCDEVHILVPFLHPPSLWNLHEEIWESSFGDQSGDYDRSMTRRMQAAHVLLCVANGRCVETSRAEGGSGPYSAGWSLYSAARGIFGDLLEGFRQCKNHVFVLQTVLLIVIYLFRLDAHGSAEKVLALSISHAHHLGLQRERVVKKMPTFQGEMSRRLWWCIYLLDRRLAIETGRPFLIQDVNIDVGLPHNVSDEWLTRCQIVKDSSIAEGTVESGPTKIPYLVAMASYSRVIGKVWEALYGAATSESTSSPLLNEYLEHLITQSQTGIRPEFSYNPHRPSNHGLDGMSWWQIKQHLMMRIRWSSLYLLIRKPMLQMPRSHQRPAPETIENEVVCMRLARSIIDDFGNVPEEHPKYTFPFLHYLSSATIIALGLIIKQPSFKSTYATLTLEAARSLREHCAKTWVSGKMAQTVWKLNQMAVAALSSDEPSPAAIEGSTGNHSATHVTHGPRPALKAAQHQHNVVFEDPPIDAQRLISDMIFTGEAGFEQDLSIQDEMVDGGIEWLQTLFADGLDTQPLSVWD</sequence>
<keyword evidence="5" id="KW-0539">Nucleus</keyword>
<feature type="domain" description="Xylanolytic transcriptional activator regulatory" evidence="7">
    <location>
        <begin position="336"/>
        <end position="409"/>
    </location>
</feature>
<dbReference type="Proteomes" id="UP001147746">
    <property type="component" value="Unassembled WGS sequence"/>
</dbReference>
<evidence type="ECO:0000313" key="9">
    <source>
        <dbReference type="Proteomes" id="UP001147746"/>
    </source>
</evidence>
<dbReference type="GO" id="GO:0003677">
    <property type="term" value="F:DNA binding"/>
    <property type="evidence" value="ECO:0007669"/>
    <property type="project" value="UniProtKB-KW"/>
</dbReference>
<dbReference type="SMART" id="SM00906">
    <property type="entry name" value="Fungal_trans"/>
    <property type="match status" value="1"/>
</dbReference>
<dbReference type="GO" id="GO:0008270">
    <property type="term" value="F:zinc ion binding"/>
    <property type="evidence" value="ECO:0007669"/>
    <property type="project" value="InterPro"/>
</dbReference>
<feature type="compositionally biased region" description="Basic and acidic residues" evidence="6">
    <location>
        <begin position="1"/>
        <end position="11"/>
    </location>
</feature>
<dbReference type="GO" id="GO:0006351">
    <property type="term" value="P:DNA-templated transcription"/>
    <property type="evidence" value="ECO:0007669"/>
    <property type="project" value="InterPro"/>
</dbReference>
<keyword evidence="9" id="KW-1185">Reference proteome</keyword>
<keyword evidence="3" id="KW-0238">DNA-binding</keyword>
<dbReference type="PANTHER" id="PTHR46910:SF13">
    <property type="entry name" value="SPECIFIC TRANSCRIPTION FACTOR, PUTATIVE (AFU_ORTHOLOGUE AFUA_4G06190)-RELATED"/>
    <property type="match status" value="1"/>
</dbReference>
<comment type="caution">
    <text evidence="8">The sequence shown here is derived from an EMBL/GenBank/DDBJ whole genome shotgun (WGS) entry which is preliminary data.</text>
</comment>
<evidence type="ECO:0000313" key="8">
    <source>
        <dbReference type="EMBL" id="KAJ5321580.1"/>
    </source>
</evidence>
<accession>A0A9W9U877</accession>
<evidence type="ECO:0000256" key="1">
    <source>
        <dbReference type="ARBA" id="ARBA00022723"/>
    </source>
</evidence>
<dbReference type="Gene3D" id="4.10.240.10">
    <property type="entry name" value="Zn(2)-C6 fungal-type DNA-binding domain"/>
    <property type="match status" value="1"/>
</dbReference>
<keyword evidence="2" id="KW-0805">Transcription regulation</keyword>
<dbReference type="InterPro" id="IPR007219">
    <property type="entry name" value="XnlR_reg_dom"/>
</dbReference>
<dbReference type="AlphaFoldDB" id="A0A9W9U877"/>
<feature type="region of interest" description="Disordered" evidence="6">
    <location>
        <begin position="1"/>
        <end position="26"/>
    </location>
</feature>
<evidence type="ECO:0000256" key="2">
    <source>
        <dbReference type="ARBA" id="ARBA00023015"/>
    </source>
</evidence>
<keyword evidence="4" id="KW-0804">Transcription</keyword>
<proteinExistence type="predicted"/>
<dbReference type="CDD" id="cd00067">
    <property type="entry name" value="GAL4"/>
    <property type="match status" value="1"/>
</dbReference>
<dbReference type="InterPro" id="IPR001138">
    <property type="entry name" value="Zn2Cys6_DnaBD"/>
</dbReference>
<reference evidence="8" key="2">
    <citation type="journal article" date="2023" name="IMA Fungus">
        <title>Comparative genomic study of the Penicillium genus elucidates a diverse pangenome and 15 lateral gene transfer events.</title>
        <authorList>
            <person name="Petersen C."/>
            <person name="Sorensen T."/>
            <person name="Nielsen M.R."/>
            <person name="Sondergaard T.E."/>
            <person name="Sorensen J.L."/>
            <person name="Fitzpatrick D.A."/>
            <person name="Frisvad J.C."/>
            <person name="Nielsen K.L."/>
        </authorList>
    </citation>
    <scope>NUCLEOTIDE SEQUENCE</scope>
    <source>
        <strain evidence="8">IBT 21472</strain>
    </source>
</reference>
<dbReference type="GO" id="GO:0000981">
    <property type="term" value="F:DNA-binding transcription factor activity, RNA polymerase II-specific"/>
    <property type="evidence" value="ECO:0007669"/>
    <property type="project" value="InterPro"/>
</dbReference>